<dbReference type="PROSITE" id="PS50932">
    <property type="entry name" value="HTH_LACI_2"/>
    <property type="match status" value="1"/>
</dbReference>
<dbReference type="PANTHER" id="PTHR30146:SF138">
    <property type="entry name" value="TRANSCRIPTIONAL REGULATORY PROTEIN"/>
    <property type="match status" value="1"/>
</dbReference>
<organism evidence="6 7">
    <name type="scientific">Agromyces rhizosphaerae</name>
    <dbReference type="NCBI Taxonomy" id="88374"/>
    <lineage>
        <taxon>Bacteria</taxon>
        <taxon>Bacillati</taxon>
        <taxon>Actinomycetota</taxon>
        <taxon>Actinomycetes</taxon>
        <taxon>Micrococcales</taxon>
        <taxon>Microbacteriaceae</taxon>
        <taxon>Agromyces</taxon>
    </lineage>
</organism>
<keyword evidence="1" id="KW-0805">Transcription regulation</keyword>
<evidence type="ECO:0000256" key="1">
    <source>
        <dbReference type="ARBA" id="ARBA00023015"/>
    </source>
</evidence>
<evidence type="ECO:0000259" key="5">
    <source>
        <dbReference type="PROSITE" id="PS50932"/>
    </source>
</evidence>
<evidence type="ECO:0000313" key="7">
    <source>
        <dbReference type="Proteomes" id="UP001144396"/>
    </source>
</evidence>
<dbReference type="SUPFAM" id="SSF47413">
    <property type="entry name" value="lambda repressor-like DNA-binding domains"/>
    <property type="match status" value="1"/>
</dbReference>
<accession>A0A9W6CXL0</accession>
<gene>
    <name evidence="6" type="ORF">ARHIZOSPH14_14010</name>
</gene>
<dbReference type="InterPro" id="IPR000843">
    <property type="entry name" value="HTH_LacI"/>
</dbReference>
<dbReference type="Pfam" id="PF13377">
    <property type="entry name" value="Peripla_BP_3"/>
    <property type="match status" value="1"/>
</dbReference>
<dbReference type="AlphaFoldDB" id="A0A9W6CXL0"/>
<dbReference type="Gene3D" id="1.10.260.40">
    <property type="entry name" value="lambda repressor-like DNA-binding domains"/>
    <property type="match status" value="1"/>
</dbReference>
<feature type="region of interest" description="Disordered" evidence="4">
    <location>
        <begin position="36"/>
        <end position="84"/>
    </location>
</feature>
<dbReference type="CDD" id="cd01392">
    <property type="entry name" value="HTH_LacI"/>
    <property type="match status" value="1"/>
</dbReference>
<dbReference type="CDD" id="cd06279">
    <property type="entry name" value="PBP1_LacI-like"/>
    <property type="match status" value="1"/>
</dbReference>
<dbReference type="SUPFAM" id="SSF53822">
    <property type="entry name" value="Periplasmic binding protein-like I"/>
    <property type="match status" value="1"/>
</dbReference>
<keyword evidence="7" id="KW-1185">Reference proteome</keyword>
<dbReference type="Gene3D" id="3.40.50.2300">
    <property type="match status" value="2"/>
</dbReference>
<keyword evidence="2" id="KW-0238">DNA-binding</keyword>
<dbReference type="Pfam" id="PF00356">
    <property type="entry name" value="LacI"/>
    <property type="match status" value="1"/>
</dbReference>
<dbReference type="PANTHER" id="PTHR30146">
    <property type="entry name" value="LACI-RELATED TRANSCRIPTIONAL REPRESSOR"/>
    <property type="match status" value="1"/>
</dbReference>
<dbReference type="InterPro" id="IPR046335">
    <property type="entry name" value="LacI/GalR-like_sensor"/>
</dbReference>
<dbReference type="InterPro" id="IPR028082">
    <property type="entry name" value="Peripla_BP_I"/>
</dbReference>
<comment type="caution">
    <text evidence="6">The sequence shown here is derived from an EMBL/GenBank/DDBJ whole genome shotgun (WGS) entry which is preliminary data.</text>
</comment>
<dbReference type="InterPro" id="IPR010982">
    <property type="entry name" value="Lambda_DNA-bd_dom_sf"/>
</dbReference>
<dbReference type="EMBL" id="BSDP01000001">
    <property type="protein sequence ID" value="GLI27159.1"/>
    <property type="molecule type" value="Genomic_DNA"/>
</dbReference>
<dbReference type="GO" id="GO:0000976">
    <property type="term" value="F:transcription cis-regulatory region binding"/>
    <property type="evidence" value="ECO:0007669"/>
    <property type="project" value="TreeGrafter"/>
</dbReference>
<evidence type="ECO:0000256" key="3">
    <source>
        <dbReference type="ARBA" id="ARBA00023163"/>
    </source>
</evidence>
<protein>
    <recommendedName>
        <fullName evidence="5">HTH lacI-type domain-containing protein</fullName>
    </recommendedName>
</protein>
<feature type="domain" description="HTH lacI-type" evidence="5">
    <location>
        <begin position="92"/>
        <end position="146"/>
    </location>
</feature>
<evidence type="ECO:0000256" key="4">
    <source>
        <dbReference type="SAM" id="MobiDB-lite"/>
    </source>
</evidence>
<dbReference type="SMART" id="SM00354">
    <property type="entry name" value="HTH_LACI"/>
    <property type="match status" value="1"/>
</dbReference>
<dbReference type="Proteomes" id="UP001144396">
    <property type="component" value="Unassembled WGS sequence"/>
</dbReference>
<evidence type="ECO:0000313" key="6">
    <source>
        <dbReference type="EMBL" id="GLI27159.1"/>
    </source>
</evidence>
<proteinExistence type="predicted"/>
<sequence>MSGVGLVIVGSLVVVVLAPSGVESIRLEYPVDAGQDNGDGCPSMGPAAPHVRPGPTARGTRPRTRPAASPIPPPEDHMPTGAPAAEQAQRCTLADVAARAGVSSSTASLAFSGSGPVSDATKERVLAAASELGYAGPDPRARSLRRGRSGIVGVVVEERVRSAFLDPVKLQMLDGLSDAIAPLGAGVLLLTETGRGANAVSIEDAPLDAVVLVGCSPRLGESLEVLRRRGIPAVAIEGDPGDDIVEIGIDNREATRAGAEYLRSLGHTDVALVTLPFDAARTRGPLTPDLEHVSTADTASERLRGARDVFPGIGGRVAGGSSIEEGLEAARALLRDPAGRPTAIIAQSDLLAAGVIRAAEELGIRVPEELSVIGFDGIRPDGLQADLTTLVQPSVAKGRAAGEAVVRMLAGERPASVRFTSELHVGDTTAPPRA</sequence>
<name>A0A9W6CXL0_9MICO</name>
<reference evidence="6" key="1">
    <citation type="submission" date="2022-12" db="EMBL/GenBank/DDBJ databases">
        <title>Reference genome sequencing for broad-spectrum identification of bacterial and archaeal isolates by mass spectrometry.</title>
        <authorList>
            <person name="Sekiguchi Y."/>
            <person name="Tourlousse D.M."/>
        </authorList>
    </citation>
    <scope>NUCLEOTIDE SEQUENCE</scope>
    <source>
        <strain evidence="6">14</strain>
    </source>
</reference>
<evidence type="ECO:0000256" key="2">
    <source>
        <dbReference type="ARBA" id="ARBA00023125"/>
    </source>
</evidence>
<keyword evidence="3" id="KW-0804">Transcription</keyword>
<dbReference type="GO" id="GO:0003700">
    <property type="term" value="F:DNA-binding transcription factor activity"/>
    <property type="evidence" value="ECO:0007669"/>
    <property type="project" value="TreeGrafter"/>
</dbReference>